<dbReference type="Proteomes" id="UP000031838">
    <property type="component" value="Chromosome 1"/>
</dbReference>
<keyword evidence="2" id="KW-1185">Reference proteome</keyword>
<evidence type="ECO:0000313" key="2">
    <source>
        <dbReference type="Proteomes" id="UP000031838"/>
    </source>
</evidence>
<accession>A0A0B6S4V7</accession>
<dbReference type="HOGENOM" id="CLU_1400168_0_0_4"/>
<sequence>MFNDWDHRGMTAPPASFDTAASDLQDALAATDARAAGAHGFENRAGVQPLDECVELVARARQFDCVGFFGHVDDAAAEDIRHPLHFFAFLAYRSYLDQHELPLDVGTVGQVHHFHHLDQAVQMLRDLFDHVVGADGDDGQTRQRMIFGRRHRQGFDVVAACREQADHARQRARFVFQQHGNDVSHVRLFPIGLD</sequence>
<dbReference type="KEGG" id="bgp:BGL_1c27880"/>
<reference evidence="1 2" key="2">
    <citation type="journal article" date="2016" name="Appl. Microbiol. Biotechnol.">
        <title>Mutations improving production and secretion of extracellular lipase by Burkholderia glumae PG1.</title>
        <authorList>
            <person name="Knapp A."/>
            <person name="Voget S."/>
            <person name="Gao R."/>
            <person name="Zaburannyi N."/>
            <person name="Krysciak D."/>
            <person name="Breuer M."/>
            <person name="Hauer B."/>
            <person name="Streit W.R."/>
            <person name="Muller R."/>
            <person name="Daniel R."/>
            <person name="Jaeger K.E."/>
        </authorList>
    </citation>
    <scope>NUCLEOTIDE SEQUENCE [LARGE SCALE GENOMIC DNA]</scope>
    <source>
        <strain evidence="1 2">PG1</strain>
    </source>
</reference>
<gene>
    <name evidence="1" type="ORF">BGL_1c27880</name>
</gene>
<proteinExistence type="predicted"/>
<name>A0A0B6S4V7_BURPL</name>
<organism evidence="1 2">
    <name type="scientific">Burkholderia plantarii</name>
    <dbReference type="NCBI Taxonomy" id="41899"/>
    <lineage>
        <taxon>Bacteria</taxon>
        <taxon>Pseudomonadati</taxon>
        <taxon>Pseudomonadota</taxon>
        <taxon>Betaproteobacteria</taxon>
        <taxon>Burkholderiales</taxon>
        <taxon>Burkholderiaceae</taxon>
        <taxon>Burkholderia</taxon>
    </lineage>
</organism>
<protein>
    <submittedName>
        <fullName evidence="1">Uncharacterized protein</fullName>
    </submittedName>
</protein>
<dbReference type="AlphaFoldDB" id="A0A0B6S4V7"/>
<evidence type="ECO:0000313" key="1">
    <source>
        <dbReference type="EMBL" id="AJK47266.1"/>
    </source>
</evidence>
<reference evidence="2" key="1">
    <citation type="submission" date="2011-03" db="EMBL/GenBank/DDBJ databases">
        <authorList>
            <person name="Voget S."/>
            <person name="Streit W.R."/>
            <person name="Jaeger K.E."/>
            <person name="Daniel R."/>
        </authorList>
    </citation>
    <scope>NUCLEOTIDE SEQUENCE [LARGE SCALE GENOMIC DNA]</scope>
    <source>
        <strain evidence="2">PG1</strain>
    </source>
</reference>
<dbReference type="EMBL" id="CP002580">
    <property type="protein sequence ID" value="AJK47266.1"/>
    <property type="molecule type" value="Genomic_DNA"/>
</dbReference>